<proteinExistence type="predicted"/>
<dbReference type="OrthoDB" id="5850996at2759"/>
<reference evidence="2" key="1">
    <citation type="submission" date="2020-11" db="EMBL/GenBank/DDBJ databases">
        <authorList>
            <person name="Tran Van P."/>
        </authorList>
    </citation>
    <scope>NUCLEOTIDE SEQUENCE</scope>
</reference>
<name>A0A7R8WHZ0_9CRUS</name>
<dbReference type="Gene3D" id="3.30.420.10">
    <property type="entry name" value="Ribonuclease H-like superfamily/Ribonuclease H"/>
    <property type="match status" value="1"/>
</dbReference>
<dbReference type="EMBL" id="OB664151">
    <property type="protein sequence ID" value="CAD7232042.1"/>
    <property type="molecule type" value="Genomic_DNA"/>
</dbReference>
<dbReference type="InterPro" id="IPR036397">
    <property type="entry name" value="RNaseH_sf"/>
</dbReference>
<evidence type="ECO:0000256" key="1">
    <source>
        <dbReference type="SAM" id="MobiDB-lite"/>
    </source>
</evidence>
<dbReference type="PANTHER" id="PTHR46068">
    <property type="entry name" value="PROTEIN CBG27172"/>
    <property type="match status" value="1"/>
</dbReference>
<organism evidence="2">
    <name type="scientific">Cyprideis torosa</name>
    <dbReference type="NCBI Taxonomy" id="163714"/>
    <lineage>
        <taxon>Eukaryota</taxon>
        <taxon>Metazoa</taxon>
        <taxon>Ecdysozoa</taxon>
        <taxon>Arthropoda</taxon>
        <taxon>Crustacea</taxon>
        <taxon>Oligostraca</taxon>
        <taxon>Ostracoda</taxon>
        <taxon>Podocopa</taxon>
        <taxon>Podocopida</taxon>
        <taxon>Cytherocopina</taxon>
        <taxon>Cytheroidea</taxon>
        <taxon>Cytherideidae</taxon>
        <taxon>Cyprideis</taxon>
    </lineage>
</organism>
<sequence>MVAILHHSMSLPQEPGSSKSERQMADQIGVSQKSVNRIKKLLDIRTFRRIITPRITPAARTRRAERAEQLHQQIVDQDLEYLVFYDEKDLTLDPPLNKQTNRVCGIHGSKRTVSPERLYHHKNRMSRKIMICGAVSYRGKSELIIVDPQRVKVDSAKYQSVLDELLPSLNANLPFTIPPQFSPRPSFYGDDSESACQGFQ</sequence>
<dbReference type="AlphaFoldDB" id="A0A7R8WHZ0"/>
<feature type="region of interest" description="Disordered" evidence="1">
    <location>
        <begin position="1"/>
        <end position="25"/>
    </location>
</feature>
<accession>A0A7R8WHZ0</accession>
<dbReference type="PANTHER" id="PTHR46068:SF1">
    <property type="entry name" value="TRANSPOSASE IS30-LIKE HTH DOMAIN-CONTAINING PROTEIN"/>
    <property type="match status" value="1"/>
</dbReference>
<gene>
    <name evidence="2" type="ORF">CTOB1V02_LOCUS9883</name>
</gene>
<evidence type="ECO:0000313" key="2">
    <source>
        <dbReference type="EMBL" id="CAD7232042.1"/>
    </source>
</evidence>
<protein>
    <submittedName>
        <fullName evidence="2">Uncharacterized protein</fullName>
    </submittedName>
</protein>
<dbReference type="GO" id="GO:0003676">
    <property type="term" value="F:nucleic acid binding"/>
    <property type="evidence" value="ECO:0007669"/>
    <property type="project" value="InterPro"/>
</dbReference>